<name>A0A176QFV0_9MICO</name>
<gene>
    <name evidence="2" type="ORF">AWH69_02505</name>
</gene>
<reference evidence="2 3" key="1">
    <citation type="submission" date="2016-01" db="EMBL/GenBank/DDBJ databases">
        <title>Janibacter melonis strain CD11_4 genome sequencing and assembly.</title>
        <authorList>
            <person name="Nair G.R."/>
            <person name="Kaur G."/>
            <person name="Chander A.M."/>
            <person name="Mayilraj S."/>
        </authorList>
    </citation>
    <scope>NUCLEOTIDE SEQUENCE [LARGE SCALE GENOMIC DNA]</scope>
    <source>
        <strain evidence="2 3">CD11-4</strain>
    </source>
</reference>
<proteinExistence type="predicted"/>
<accession>A0A176QFV0</accession>
<feature type="compositionally biased region" description="Low complexity" evidence="1">
    <location>
        <begin position="159"/>
        <end position="180"/>
    </location>
</feature>
<organism evidence="2 3">
    <name type="scientific">Janibacter melonis</name>
    <dbReference type="NCBI Taxonomy" id="262209"/>
    <lineage>
        <taxon>Bacteria</taxon>
        <taxon>Bacillati</taxon>
        <taxon>Actinomycetota</taxon>
        <taxon>Actinomycetes</taxon>
        <taxon>Micrococcales</taxon>
        <taxon>Intrasporangiaceae</taxon>
        <taxon>Janibacter</taxon>
    </lineage>
</organism>
<keyword evidence="3" id="KW-1185">Reference proteome</keyword>
<dbReference type="RefSeq" id="WP_068270998.1">
    <property type="nucleotide sequence ID" value="NZ_LQZG01000001.1"/>
</dbReference>
<protein>
    <submittedName>
        <fullName evidence="2">Uncharacterized protein</fullName>
    </submittedName>
</protein>
<evidence type="ECO:0000313" key="2">
    <source>
        <dbReference type="EMBL" id="OAB88685.1"/>
    </source>
</evidence>
<dbReference type="AlphaFoldDB" id="A0A176QFV0"/>
<comment type="caution">
    <text evidence="2">The sequence shown here is derived from an EMBL/GenBank/DDBJ whole genome shotgun (WGS) entry which is preliminary data.</text>
</comment>
<dbReference type="Proteomes" id="UP000076976">
    <property type="component" value="Unassembled WGS sequence"/>
</dbReference>
<feature type="region of interest" description="Disordered" evidence="1">
    <location>
        <begin position="138"/>
        <end position="186"/>
    </location>
</feature>
<evidence type="ECO:0000313" key="3">
    <source>
        <dbReference type="Proteomes" id="UP000076976"/>
    </source>
</evidence>
<evidence type="ECO:0000256" key="1">
    <source>
        <dbReference type="SAM" id="MobiDB-lite"/>
    </source>
</evidence>
<dbReference type="EMBL" id="LQZG01000001">
    <property type="protein sequence ID" value="OAB88685.1"/>
    <property type="molecule type" value="Genomic_DNA"/>
</dbReference>
<sequence length="186" mass="19604">MVDDTCGISQDTIQIPKTEGITYSVTINDERAILPEGVEIPAIIALYASIDEVYLEQTPPELTMKLDATADDGYVLAPDATSSTEVTVNSSPCAPVTLPALKVSSDECEQVTVTNPAGNPEAYFITTELDSLEEYDTVIPAGPSTYPKGRTSGTDWTRPPSSGGPPAFGPRTAAATSRPAAPRPRS</sequence>